<proteinExistence type="inferred from homology"/>
<dbReference type="PANTHER" id="PTHR34824:SF1">
    <property type="entry name" value="HEAT-INDUCIBLE TRANSCRIPTION REPRESSOR HRCA"/>
    <property type="match status" value="1"/>
</dbReference>
<dbReference type="PANTHER" id="PTHR34824">
    <property type="entry name" value="HEAT-INDUCIBLE TRANSCRIPTION REPRESSOR HRCA"/>
    <property type="match status" value="1"/>
</dbReference>
<keyword evidence="4 6" id="KW-0804">Transcription</keyword>
<dbReference type="Pfam" id="PF01628">
    <property type="entry name" value="HrcA"/>
    <property type="match status" value="1"/>
</dbReference>
<dbReference type="InterPro" id="IPR002571">
    <property type="entry name" value="HrcA"/>
</dbReference>
<dbReference type="EMBL" id="JAKOAV010000027">
    <property type="protein sequence ID" value="MDF9409295.1"/>
    <property type="molecule type" value="Genomic_DNA"/>
</dbReference>
<evidence type="ECO:0000256" key="5">
    <source>
        <dbReference type="ARBA" id="ARBA00055319"/>
    </source>
</evidence>
<evidence type="ECO:0000256" key="2">
    <source>
        <dbReference type="ARBA" id="ARBA00023015"/>
    </source>
</evidence>
<dbReference type="AlphaFoldDB" id="A0A9X4JUH9"/>
<comment type="caution">
    <text evidence="8">The sequence shown here is derived from an EMBL/GenBank/DDBJ whole genome shotgun (WGS) entry which is preliminary data.</text>
</comment>
<keyword evidence="1 6" id="KW-0678">Repressor</keyword>
<comment type="function">
    <text evidence="5 6">Negative regulator of class I heat shock genes (grpE-dnaK-dnaJ and groELS operons). Prevents heat-shock induction of these operons.</text>
</comment>
<dbReference type="GO" id="GO:0045892">
    <property type="term" value="P:negative regulation of DNA-templated transcription"/>
    <property type="evidence" value="ECO:0007669"/>
    <property type="project" value="UniProtKB-UniRule"/>
</dbReference>
<dbReference type="RefSeq" id="WP_277444748.1">
    <property type="nucleotide sequence ID" value="NZ_JAKOAV010000027.1"/>
</dbReference>
<dbReference type="HAMAP" id="MF_00081">
    <property type="entry name" value="HrcA"/>
    <property type="match status" value="1"/>
</dbReference>
<reference evidence="8" key="1">
    <citation type="submission" date="2022-02" db="EMBL/GenBank/DDBJ databases">
        <authorList>
            <person name="Leng L."/>
        </authorList>
    </citation>
    <scope>NUCLEOTIDE SEQUENCE</scope>
    <source>
        <strain evidence="8">JI</strain>
    </source>
</reference>
<evidence type="ECO:0000256" key="3">
    <source>
        <dbReference type="ARBA" id="ARBA00023016"/>
    </source>
</evidence>
<evidence type="ECO:0000256" key="1">
    <source>
        <dbReference type="ARBA" id="ARBA00022491"/>
    </source>
</evidence>
<dbReference type="SUPFAM" id="SSF55781">
    <property type="entry name" value="GAF domain-like"/>
    <property type="match status" value="1"/>
</dbReference>
<evidence type="ECO:0000313" key="8">
    <source>
        <dbReference type="EMBL" id="MDF9409295.1"/>
    </source>
</evidence>
<keyword evidence="9" id="KW-1185">Reference proteome</keyword>
<keyword evidence="2 6" id="KW-0805">Transcription regulation</keyword>
<dbReference type="GO" id="GO:0003677">
    <property type="term" value="F:DNA binding"/>
    <property type="evidence" value="ECO:0007669"/>
    <property type="project" value="InterPro"/>
</dbReference>
<dbReference type="InterPro" id="IPR036390">
    <property type="entry name" value="WH_DNA-bd_sf"/>
</dbReference>
<keyword evidence="3 6" id="KW-0346">Stress response</keyword>
<dbReference type="Gene3D" id="3.30.390.60">
    <property type="entry name" value="Heat-inducible transcription repressor hrca homolog, domain 3"/>
    <property type="match status" value="1"/>
</dbReference>
<dbReference type="PIRSF" id="PIRSF005485">
    <property type="entry name" value="HrcA"/>
    <property type="match status" value="1"/>
</dbReference>
<gene>
    <name evidence="6 8" type="primary">hrcA</name>
    <name evidence="8" type="ORF">L7E55_13180</name>
</gene>
<organism evidence="8 9">
    <name type="scientific">Pelotomaculum isophthalicicum JI</name>
    <dbReference type="NCBI Taxonomy" id="947010"/>
    <lineage>
        <taxon>Bacteria</taxon>
        <taxon>Bacillati</taxon>
        <taxon>Bacillota</taxon>
        <taxon>Clostridia</taxon>
        <taxon>Eubacteriales</taxon>
        <taxon>Desulfotomaculaceae</taxon>
        <taxon>Pelotomaculum</taxon>
    </lineage>
</organism>
<name>A0A9X4JUH9_9FIRM</name>
<evidence type="ECO:0000256" key="4">
    <source>
        <dbReference type="ARBA" id="ARBA00023163"/>
    </source>
</evidence>
<evidence type="ECO:0000259" key="7">
    <source>
        <dbReference type="Pfam" id="PF01628"/>
    </source>
</evidence>
<evidence type="ECO:0000313" key="9">
    <source>
        <dbReference type="Proteomes" id="UP001154312"/>
    </source>
</evidence>
<sequence length="346" mass="39782">MDDRKQKVLLAIVHDYIATAEPVGSRTIAKKYKLGVSPATIRNEMSDLEEQGYIEQPYTSAGRIPSERGYRYYVDFLMRKQELSREEEELIRREYRAKVRDVGQVIHRTGLLLSQLTHYTAMVLTPRIGISILKHVQIVYMHQSQAMVIAVMDNGAVQHRMIEIPESITALDMETISRVLNAKLQGLTMKSIKLNLIKEIYSELARHKHILDLVMELIQDSLTLEVEDKIYLGGVFNMLNQPEFHNVEKIKTMLSIMEQEKLLCDILEGRVEDEGVTVRIGGEIDQWDMKECSMITAPYTVRGRKMGSLGVLGPTRMEYAKVVSVVDYMTKYLSQTLERMIRGKRK</sequence>
<feature type="domain" description="Heat-inducible transcription repressor HrcA C-terminal" evidence="7">
    <location>
        <begin position="104"/>
        <end position="323"/>
    </location>
</feature>
<dbReference type="InterPro" id="IPR036388">
    <property type="entry name" value="WH-like_DNA-bd_sf"/>
</dbReference>
<dbReference type="Gene3D" id="1.10.10.10">
    <property type="entry name" value="Winged helix-like DNA-binding domain superfamily/Winged helix DNA-binding domain"/>
    <property type="match status" value="1"/>
</dbReference>
<dbReference type="NCBIfam" id="TIGR00331">
    <property type="entry name" value="hrcA"/>
    <property type="match status" value="1"/>
</dbReference>
<dbReference type="Gene3D" id="3.30.450.40">
    <property type="match status" value="1"/>
</dbReference>
<dbReference type="FunFam" id="1.10.10.10:FF:000049">
    <property type="entry name" value="Heat-inducible transcription repressor HrcA"/>
    <property type="match status" value="1"/>
</dbReference>
<dbReference type="InterPro" id="IPR023120">
    <property type="entry name" value="WHTH_transcript_rep_HrcA_IDD"/>
</dbReference>
<protein>
    <recommendedName>
        <fullName evidence="6">Heat-inducible transcription repressor HrcA</fullName>
    </recommendedName>
</protein>
<dbReference type="Proteomes" id="UP001154312">
    <property type="component" value="Unassembled WGS sequence"/>
</dbReference>
<accession>A0A9X4JUH9</accession>
<dbReference type="InterPro" id="IPR029016">
    <property type="entry name" value="GAF-like_dom_sf"/>
</dbReference>
<evidence type="ECO:0000256" key="6">
    <source>
        <dbReference type="HAMAP-Rule" id="MF_00081"/>
    </source>
</evidence>
<comment type="similarity">
    <text evidence="6">Belongs to the HrcA family.</text>
</comment>
<dbReference type="SUPFAM" id="SSF46785">
    <property type="entry name" value="Winged helix' DNA-binding domain"/>
    <property type="match status" value="1"/>
</dbReference>
<dbReference type="InterPro" id="IPR021153">
    <property type="entry name" value="HrcA_C"/>
</dbReference>